<evidence type="ECO:0000259" key="1">
    <source>
        <dbReference type="Pfam" id="PF14111"/>
    </source>
</evidence>
<accession>A0A9D3W1R1</accession>
<evidence type="ECO:0000313" key="2">
    <source>
        <dbReference type="EMBL" id="KAH1106345.1"/>
    </source>
</evidence>
<dbReference type="Pfam" id="PF14111">
    <property type="entry name" value="DUF4283"/>
    <property type="match status" value="1"/>
</dbReference>
<protein>
    <recommendedName>
        <fullName evidence="1">DUF4283 domain-containing protein</fullName>
    </recommendedName>
</protein>
<gene>
    <name evidence="2" type="ORF">J1N35_010113</name>
</gene>
<name>A0A9D3W1R1_9ROSI</name>
<dbReference type="AlphaFoldDB" id="A0A9D3W1R1"/>
<dbReference type="EMBL" id="JAIQCV010000004">
    <property type="protein sequence ID" value="KAH1106345.1"/>
    <property type="molecule type" value="Genomic_DNA"/>
</dbReference>
<dbReference type="InterPro" id="IPR025558">
    <property type="entry name" value="DUF4283"/>
</dbReference>
<reference evidence="2 3" key="1">
    <citation type="journal article" date="2021" name="Plant Biotechnol. J.">
        <title>Multi-omics assisted identification of the key and species-specific regulatory components of drought-tolerant mechanisms in Gossypium stocksii.</title>
        <authorList>
            <person name="Yu D."/>
            <person name="Ke L."/>
            <person name="Zhang D."/>
            <person name="Wu Y."/>
            <person name="Sun Y."/>
            <person name="Mei J."/>
            <person name="Sun J."/>
            <person name="Sun Y."/>
        </authorList>
    </citation>
    <scope>NUCLEOTIDE SEQUENCE [LARGE SCALE GENOMIC DNA]</scope>
    <source>
        <strain evidence="3">cv. E1</strain>
        <tissue evidence="2">Leaf</tissue>
    </source>
</reference>
<feature type="domain" description="DUF4283" evidence="1">
    <location>
        <begin position="32"/>
        <end position="111"/>
    </location>
</feature>
<evidence type="ECO:0000313" key="3">
    <source>
        <dbReference type="Proteomes" id="UP000828251"/>
    </source>
</evidence>
<dbReference type="OrthoDB" id="985711at2759"/>
<proteinExistence type="predicted"/>
<comment type="caution">
    <text evidence="2">The sequence shown here is derived from an EMBL/GenBank/DDBJ whole genome shotgun (WGS) entry which is preliminary data.</text>
</comment>
<sequence>MEKGMEDLRIEDNEEEAWSIHEDGDPVSRKYEFCLVGCFLTANVINFQAMRNIMANIWHLLRGVMISNLGEKRFLFKFYHELDIGRVENGSPWTFNTHLLVFHCLKKNEEPLKEIEFEIKEILMGRFQSPVVSICLGFNPRLLDNPSQTE</sequence>
<organism evidence="2 3">
    <name type="scientific">Gossypium stocksii</name>
    <dbReference type="NCBI Taxonomy" id="47602"/>
    <lineage>
        <taxon>Eukaryota</taxon>
        <taxon>Viridiplantae</taxon>
        <taxon>Streptophyta</taxon>
        <taxon>Embryophyta</taxon>
        <taxon>Tracheophyta</taxon>
        <taxon>Spermatophyta</taxon>
        <taxon>Magnoliopsida</taxon>
        <taxon>eudicotyledons</taxon>
        <taxon>Gunneridae</taxon>
        <taxon>Pentapetalae</taxon>
        <taxon>rosids</taxon>
        <taxon>malvids</taxon>
        <taxon>Malvales</taxon>
        <taxon>Malvaceae</taxon>
        <taxon>Malvoideae</taxon>
        <taxon>Gossypium</taxon>
    </lineage>
</organism>
<keyword evidence="3" id="KW-1185">Reference proteome</keyword>
<dbReference type="Proteomes" id="UP000828251">
    <property type="component" value="Unassembled WGS sequence"/>
</dbReference>